<organism evidence="1 2">
    <name type="scientific">Pistacia atlantica</name>
    <dbReference type="NCBI Taxonomy" id="434234"/>
    <lineage>
        <taxon>Eukaryota</taxon>
        <taxon>Viridiplantae</taxon>
        <taxon>Streptophyta</taxon>
        <taxon>Embryophyta</taxon>
        <taxon>Tracheophyta</taxon>
        <taxon>Spermatophyta</taxon>
        <taxon>Magnoliopsida</taxon>
        <taxon>eudicotyledons</taxon>
        <taxon>Gunneridae</taxon>
        <taxon>Pentapetalae</taxon>
        <taxon>rosids</taxon>
        <taxon>malvids</taxon>
        <taxon>Sapindales</taxon>
        <taxon>Anacardiaceae</taxon>
        <taxon>Pistacia</taxon>
    </lineage>
</organism>
<evidence type="ECO:0000313" key="2">
    <source>
        <dbReference type="Proteomes" id="UP001164250"/>
    </source>
</evidence>
<proteinExistence type="predicted"/>
<dbReference type="Proteomes" id="UP001164250">
    <property type="component" value="Chromosome 1"/>
</dbReference>
<protein>
    <submittedName>
        <fullName evidence="1">Uncharacterized protein</fullName>
    </submittedName>
</protein>
<comment type="caution">
    <text evidence="1">The sequence shown here is derived from an EMBL/GenBank/DDBJ whole genome shotgun (WGS) entry which is preliminary data.</text>
</comment>
<evidence type="ECO:0000313" key="1">
    <source>
        <dbReference type="EMBL" id="KAJ0110649.1"/>
    </source>
</evidence>
<keyword evidence="2" id="KW-1185">Reference proteome</keyword>
<sequence>MLQTTNMYFNISGFIRSLASVALCETFVVNGMERFDAKKMLKAVEEFSVTTYKYDGCTISDGCPVQGMRWRHLWLGSRAVFRTVRKEESNRLGSAGRLSGGFEAKIVDTETGEALPLCKEGELWIKGPSTMKGYVGDEEATASTLLTGGWLRTGDLCYIDDDGFAFIVDRIKELIKYQAFQVPPAELENLLISHTDIADAAVIP</sequence>
<dbReference type="EMBL" id="CM047897">
    <property type="protein sequence ID" value="KAJ0110649.1"/>
    <property type="molecule type" value="Genomic_DNA"/>
</dbReference>
<name>A0ACC1C4K7_9ROSI</name>
<reference evidence="2" key="1">
    <citation type="journal article" date="2023" name="G3 (Bethesda)">
        <title>Genome assembly and association tests identify interacting loci associated with vigor, precocity, and sex in interspecific pistachio rootstocks.</title>
        <authorList>
            <person name="Palmer W."/>
            <person name="Jacygrad E."/>
            <person name="Sagayaradj S."/>
            <person name="Cavanaugh K."/>
            <person name="Han R."/>
            <person name="Bertier L."/>
            <person name="Beede B."/>
            <person name="Kafkas S."/>
            <person name="Golino D."/>
            <person name="Preece J."/>
            <person name="Michelmore R."/>
        </authorList>
    </citation>
    <scope>NUCLEOTIDE SEQUENCE [LARGE SCALE GENOMIC DNA]</scope>
</reference>
<accession>A0ACC1C4K7</accession>
<gene>
    <name evidence="1" type="ORF">Patl1_02970</name>
</gene>